<organism evidence="1 2">
    <name type="scientific">Euzebya pacifica</name>
    <dbReference type="NCBI Taxonomy" id="1608957"/>
    <lineage>
        <taxon>Bacteria</taxon>
        <taxon>Bacillati</taxon>
        <taxon>Actinomycetota</taxon>
        <taxon>Nitriliruptoria</taxon>
        <taxon>Euzebyales</taxon>
    </lineage>
</organism>
<dbReference type="SUPFAM" id="SSF53756">
    <property type="entry name" value="UDP-Glycosyltransferase/glycogen phosphorylase"/>
    <property type="match status" value="1"/>
</dbReference>
<dbReference type="KEGG" id="euz:DVS28_a4838"/>
<sequence>MVRRLHGRIARIIQPHGDDDRFADGDWIHTHSLEWDVVHLMLGRDTPVPFRSVEQMTSALRAHRECAVPTVVTVLDLHVDGVPVLESLEANAHLISRVTTLTKGAADRIADATGIRPVVIPHGPVLNHHDLSLARRWRRHVRLLPTDAAPVLVCATDPSEDLDVDRLVAAADRITAGRPLRLLVTPDRAHPLAGGDPQRVERVVMERADDLTIAREMARAEVVVVPLRSGSHSRVVELAADVGVPIVASAVGHLADQAPVRTVPVGPEGIDLDALGKALRRPFGFTTRSPQCQRERAEHAFVAGWSDLYSRVRMGHTVVRSAAPCAPRPHEGQ</sequence>
<evidence type="ECO:0008006" key="3">
    <source>
        <dbReference type="Google" id="ProtNLM"/>
    </source>
</evidence>
<protein>
    <recommendedName>
        <fullName evidence="3">Glycosyl transferases group 1</fullName>
    </recommendedName>
</protein>
<keyword evidence="2" id="KW-1185">Reference proteome</keyword>
<accession>A0A346Y4U8</accession>
<reference evidence="1 2" key="1">
    <citation type="submission" date="2018-09" db="EMBL/GenBank/DDBJ databases">
        <title>Complete genome sequence of Euzebya sp. DY32-46 isolated from seawater of Pacific Ocean.</title>
        <authorList>
            <person name="Xu L."/>
            <person name="Wu Y.-H."/>
            <person name="Xu X.-W."/>
        </authorList>
    </citation>
    <scope>NUCLEOTIDE SEQUENCE [LARGE SCALE GENOMIC DNA]</scope>
    <source>
        <strain evidence="1 2">DY32-46</strain>
    </source>
</reference>
<dbReference type="AlphaFoldDB" id="A0A346Y4U8"/>
<proteinExistence type="predicted"/>
<evidence type="ECO:0000313" key="1">
    <source>
        <dbReference type="EMBL" id="AXV09495.1"/>
    </source>
</evidence>
<evidence type="ECO:0000313" key="2">
    <source>
        <dbReference type="Proteomes" id="UP000264006"/>
    </source>
</evidence>
<dbReference type="EMBL" id="CP031165">
    <property type="protein sequence ID" value="AXV09495.1"/>
    <property type="molecule type" value="Genomic_DNA"/>
</dbReference>
<dbReference type="Proteomes" id="UP000264006">
    <property type="component" value="Chromosome"/>
</dbReference>
<gene>
    <name evidence="1" type="ORF">DVS28_a4838</name>
</gene>
<name>A0A346Y4U8_9ACTN</name>